<dbReference type="SMART" id="SM00922">
    <property type="entry name" value="MR_MLE"/>
    <property type="match status" value="1"/>
</dbReference>
<dbReference type="CDD" id="cd03319">
    <property type="entry name" value="L-Ala-DL-Glu_epimerase"/>
    <property type="match status" value="1"/>
</dbReference>
<feature type="binding site" evidence="7">
    <location>
        <position position="218"/>
    </location>
    <ligand>
        <name>Mg(2+)</name>
        <dbReference type="ChEBI" id="CHEBI:18420"/>
    </ligand>
</feature>
<dbReference type="Pfam" id="PF02746">
    <property type="entry name" value="MR_MLE_N"/>
    <property type="match status" value="1"/>
</dbReference>
<sequence length="368" mass="39098">MKITDIQLGIVKIPLKRPFRTALRQVTDAEDLVVKIITDDGHVGYGNAPATLAITGDSLTAIAAAIGTVIAPKIKGSNIEDLQEIRLLIQTAMAHNTSAKAAVDIAVHDLFCQHYRMPLYRFFGGAANTVSSDLTISINEPETMIKDALAAVKSGYGTLKIKVGTDAALDFQRIRAVRSALGPGIRLRLDANQGWKPKEAVRLIRAFENAGFSIEFIEQPVRAHDIDSLKFVTDHVATDIMADESCFSAPDAFRLLALRACDLLNIKLIKAGGLAEAAKIAALASAAGIGMMGCMLESKIGVTAAAALSAGCGTIGRNDLDAADLQETDPIIGGIRYEEDMLLLPEAPGLGISEVTGWQPLSMPYASC</sequence>
<dbReference type="InterPro" id="IPR034603">
    <property type="entry name" value="Dipeptide_epimerase"/>
</dbReference>
<gene>
    <name evidence="10" type="ORF">HMPREF1250_1387</name>
</gene>
<dbReference type="PANTHER" id="PTHR48073:SF2">
    <property type="entry name" value="O-SUCCINYLBENZOATE SYNTHASE"/>
    <property type="match status" value="1"/>
</dbReference>
<dbReference type="EC" id="5.1.1.-" evidence="8"/>
<accession>U7UIP5</accession>
<dbReference type="SFLD" id="SFLDS00001">
    <property type="entry name" value="Enolase"/>
    <property type="match status" value="1"/>
</dbReference>
<dbReference type="GO" id="GO:0006518">
    <property type="term" value="P:peptide metabolic process"/>
    <property type="evidence" value="ECO:0007669"/>
    <property type="project" value="UniProtKB-ARBA"/>
</dbReference>
<organism evidence="10 11">
    <name type="scientific">Megasphaera vaginalis</name>
    <name type="common">ex Srinivasan et al. 2021</name>
    <dbReference type="NCBI Taxonomy" id="1111454"/>
    <lineage>
        <taxon>Bacteria</taxon>
        <taxon>Bacillati</taxon>
        <taxon>Bacillota</taxon>
        <taxon>Negativicutes</taxon>
        <taxon>Veillonellales</taxon>
        <taxon>Veillonellaceae</taxon>
        <taxon>Megasphaera</taxon>
    </lineage>
</organism>
<dbReference type="Proteomes" id="UP000017090">
    <property type="component" value="Unassembled WGS sequence"/>
</dbReference>
<feature type="binding site" evidence="6">
    <location>
        <position position="135"/>
    </location>
    <ligand>
        <name>substrate</name>
    </ligand>
</feature>
<feature type="domain" description="Mandelate racemase/muconate lactonizing enzyme C-terminal" evidence="9">
    <location>
        <begin position="141"/>
        <end position="239"/>
    </location>
</feature>
<keyword evidence="2 7" id="KW-0479">Metal-binding</keyword>
<evidence type="ECO:0000313" key="10">
    <source>
        <dbReference type="EMBL" id="ERT59200.1"/>
    </source>
</evidence>
<name>U7UIP5_9FIRM</name>
<dbReference type="STRING" id="1111454.HMPREF1250_1387"/>
<evidence type="ECO:0000256" key="4">
    <source>
        <dbReference type="ARBA" id="ARBA00023235"/>
    </source>
</evidence>
<reference evidence="10 11" key="1">
    <citation type="submission" date="2013-09" db="EMBL/GenBank/DDBJ databases">
        <authorList>
            <person name="Durkin A.S."/>
            <person name="Haft D.R."/>
            <person name="McCorrison J."/>
            <person name="Torralba M."/>
            <person name="Gillis M."/>
            <person name="Haft D.H."/>
            <person name="Methe B."/>
            <person name="Sutton G."/>
            <person name="Nelson K.E."/>
        </authorList>
    </citation>
    <scope>NUCLEOTIDE SEQUENCE [LARGE SCALE GENOMIC DNA]</scope>
    <source>
        <strain evidence="10 11">BV3C16-1</strain>
    </source>
</reference>
<dbReference type="Gene3D" id="3.30.390.10">
    <property type="entry name" value="Enolase-like, N-terminal domain"/>
    <property type="match status" value="1"/>
</dbReference>
<feature type="binding site" evidence="6">
    <location>
        <position position="160"/>
    </location>
    <ligand>
        <name>substrate</name>
    </ligand>
</feature>
<dbReference type="InterPro" id="IPR036849">
    <property type="entry name" value="Enolase-like_C_sf"/>
</dbReference>
<evidence type="ECO:0000259" key="9">
    <source>
        <dbReference type="SMART" id="SM00922"/>
    </source>
</evidence>
<dbReference type="InterPro" id="IPR013342">
    <property type="entry name" value="Mandelate_racemase_C"/>
</dbReference>
<dbReference type="RefSeq" id="WP_023053827.1">
    <property type="nucleotide sequence ID" value="NZ_AWXA01000037.1"/>
</dbReference>
<feature type="binding site" evidence="6">
    <location>
        <position position="24"/>
    </location>
    <ligand>
        <name>substrate</name>
    </ligand>
</feature>
<dbReference type="AlphaFoldDB" id="U7UIP5"/>
<dbReference type="SUPFAM" id="SSF54826">
    <property type="entry name" value="Enolase N-terminal domain-like"/>
    <property type="match status" value="1"/>
</dbReference>
<comment type="caution">
    <text evidence="10">The sequence shown here is derived from an EMBL/GenBank/DDBJ whole genome shotgun (WGS) entry which is preliminary data.</text>
</comment>
<evidence type="ECO:0000256" key="8">
    <source>
        <dbReference type="RuleBase" id="RU366006"/>
    </source>
</evidence>
<dbReference type="PANTHER" id="PTHR48073">
    <property type="entry name" value="O-SUCCINYLBENZOATE SYNTHASE-RELATED"/>
    <property type="match status" value="1"/>
</dbReference>
<dbReference type="SFLD" id="SFLDF00009">
    <property type="entry name" value="o-succinylbenzoate_synthase"/>
    <property type="match status" value="1"/>
</dbReference>
<dbReference type="Gene3D" id="3.20.20.120">
    <property type="entry name" value="Enolase-like C-terminal domain"/>
    <property type="match status" value="1"/>
</dbReference>
<evidence type="ECO:0000256" key="7">
    <source>
        <dbReference type="PIRSR" id="PIRSR634603-3"/>
    </source>
</evidence>
<feature type="binding site" evidence="7">
    <location>
        <position position="243"/>
    </location>
    <ligand>
        <name>Mg(2+)</name>
        <dbReference type="ChEBI" id="CHEBI:18420"/>
    </ligand>
</feature>
<dbReference type="PATRIC" id="fig|1111454.3.peg.1310"/>
<dbReference type="OrthoDB" id="9775391at2"/>
<evidence type="ECO:0000256" key="6">
    <source>
        <dbReference type="PIRSR" id="PIRSR634603-2"/>
    </source>
</evidence>
<feature type="binding site" evidence="6">
    <location>
        <position position="319"/>
    </location>
    <ligand>
        <name>substrate</name>
    </ligand>
</feature>
<keyword evidence="4 8" id="KW-0413">Isomerase</keyword>
<feature type="active site" description="Proton acceptor; specific for (R)-substrate epimerization" evidence="5">
    <location>
        <position position="162"/>
    </location>
</feature>
<proteinExistence type="inferred from homology"/>
<dbReference type="SUPFAM" id="SSF51604">
    <property type="entry name" value="Enolase C-terminal domain-like"/>
    <property type="match status" value="1"/>
</dbReference>
<dbReference type="SFLD" id="SFLDG00180">
    <property type="entry name" value="muconate_cycloisomerase"/>
    <property type="match status" value="1"/>
</dbReference>
<feature type="binding site" evidence="6">
    <location>
        <position position="296"/>
    </location>
    <ligand>
        <name>substrate</name>
    </ligand>
</feature>
<evidence type="ECO:0000256" key="1">
    <source>
        <dbReference type="ARBA" id="ARBA00008031"/>
    </source>
</evidence>
<dbReference type="eggNOG" id="COG4948">
    <property type="taxonomic scope" value="Bacteria"/>
</dbReference>
<evidence type="ECO:0000256" key="3">
    <source>
        <dbReference type="ARBA" id="ARBA00022842"/>
    </source>
</evidence>
<dbReference type="InterPro" id="IPR029017">
    <property type="entry name" value="Enolase-like_N"/>
</dbReference>
<comment type="similarity">
    <text evidence="1 8">Belongs to the mandelate racemase/muconate lactonizing enzyme family.</text>
</comment>
<dbReference type="EMBL" id="AWXA01000037">
    <property type="protein sequence ID" value="ERT59200.1"/>
    <property type="molecule type" value="Genomic_DNA"/>
</dbReference>
<evidence type="ECO:0000313" key="11">
    <source>
        <dbReference type="Proteomes" id="UP000017090"/>
    </source>
</evidence>
<protein>
    <recommendedName>
        <fullName evidence="8">Dipeptide epimerase</fullName>
        <ecNumber evidence="8">5.1.1.-</ecNumber>
    </recommendedName>
</protein>
<evidence type="ECO:0000256" key="5">
    <source>
        <dbReference type="PIRSR" id="PIRSR634603-1"/>
    </source>
</evidence>
<feature type="binding site" evidence="7">
    <location>
        <position position="190"/>
    </location>
    <ligand>
        <name>Mg(2+)</name>
        <dbReference type="ChEBI" id="CHEBI:18420"/>
    </ligand>
</feature>
<dbReference type="GO" id="GO:0000287">
    <property type="term" value="F:magnesium ion binding"/>
    <property type="evidence" value="ECO:0007669"/>
    <property type="project" value="UniProtKB-ARBA"/>
</dbReference>
<comment type="cofactor">
    <cofactor evidence="7 8">
        <name>Mg(2+)</name>
        <dbReference type="ChEBI" id="CHEBI:18420"/>
    </cofactor>
    <text evidence="7 8">Binds 1 Mg(2+) ion per subunit.</text>
</comment>
<keyword evidence="11" id="KW-1185">Reference proteome</keyword>
<dbReference type="FunFam" id="3.30.390.10:FF:000009">
    <property type="entry name" value="Hydrophobic dipeptide epimerase"/>
    <property type="match status" value="1"/>
</dbReference>
<evidence type="ECO:0000256" key="2">
    <source>
        <dbReference type="ARBA" id="ARBA00022723"/>
    </source>
</evidence>
<dbReference type="InterPro" id="IPR013341">
    <property type="entry name" value="Mandelate_racemase_N_dom"/>
</dbReference>
<dbReference type="InterPro" id="IPR029065">
    <property type="entry name" value="Enolase_C-like"/>
</dbReference>
<feature type="binding site" evidence="6">
    <location>
        <position position="294"/>
    </location>
    <ligand>
        <name>substrate</name>
    </ligand>
</feature>
<keyword evidence="3 7" id="KW-0460">Magnesium</keyword>
<feature type="binding site" evidence="6">
    <location>
        <position position="321"/>
    </location>
    <ligand>
        <name>substrate</name>
    </ligand>
</feature>
<dbReference type="GO" id="GO:0016855">
    <property type="term" value="F:racemase and epimerase activity, acting on amino acids and derivatives"/>
    <property type="evidence" value="ECO:0007669"/>
    <property type="project" value="UniProtKB-UniRule"/>
</dbReference>
<feature type="active site" description="Proton acceptor; specific for (S)-substrate epimerization" evidence="5">
    <location>
        <position position="267"/>
    </location>
</feature>
<dbReference type="Pfam" id="PF13378">
    <property type="entry name" value="MR_MLE_C"/>
    <property type="match status" value="1"/>
</dbReference>